<keyword evidence="3" id="KW-1185">Reference proteome</keyword>
<evidence type="ECO:0000256" key="1">
    <source>
        <dbReference type="SAM" id="SignalP"/>
    </source>
</evidence>
<feature type="chain" id="PRO_5045531124" description="Carboxypeptidase regulatory-like domain-containing protein" evidence="1">
    <location>
        <begin position="19"/>
        <end position="310"/>
    </location>
</feature>
<evidence type="ECO:0008006" key="4">
    <source>
        <dbReference type="Google" id="ProtNLM"/>
    </source>
</evidence>
<keyword evidence="1" id="KW-0732">Signal</keyword>
<evidence type="ECO:0000313" key="3">
    <source>
        <dbReference type="Proteomes" id="UP001491349"/>
    </source>
</evidence>
<reference evidence="2 3" key="1">
    <citation type="submission" date="2024-04" db="EMBL/GenBank/DDBJ databases">
        <title>draft genome sequnece of Flavobacterium buctense JCM 30750.</title>
        <authorList>
            <person name="Kim D.-U."/>
        </authorList>
    </citation>
    <scope>NUCLEOTIDE SEQUENCE [LARGE SCALE GENOMIC DNA]</scope>
    <source>
        <strain evidence="2 3">JCM 30750</strain>
    </source>
</reference>
<dbReference type="RefSeq" id="WP_187661218.1">
    <property type="nucleotide sequence ID" value="NZ_JACTAB010000010.1"/>
</dbReference>
<accession>A0ABU9E2P7</accession>
<organism evidence="2 3">
    <name type="scientific">Flavobacterium buctense</name>
    <dbReference type="NCBI Taxonomy" id="1648146"/>
    <lineage>
        <taxon>Bacteria</taxon>
        <taxon>Pseudomonadati</taxon>
        <taxon>Bacteroidota</taxon>
        <taxon>Flavobacteriia</taxon>
        <taxon>Flavobacteriales</taxon>
        <taxon>Flavobacteriaceae</taxon>
        <taxon>Flavobacterium</taxon>
    </lineage>
</organism>
<protein>
    <recommendedName>
        <fullName evidence="4">Carboxypeptidase regulatory-like domain-containing protein</fullName>
    </recommendedName>
</protein>
<feature type="signal peptide" evidence="1">
    <location>
        <begin position="1"/>
        <end position="18"/>
    </location>
</feature>
<evidence type="ECO:0000313" key="2">
    <source>
        <dbReference type="EMBL" id="MEK8180831.1"/>
    </source>
</evidence>
<dbReference type="EMBL" id="JBBPCB010000006">
    <property type="protein sequence ID" value="MEK8180831.1"/>
    <property type="molecule type" value="Genomic_DNA"/>
</dbReference>
<sequence length="310" mass="36487">MKKLIQFSLLICSLNLFSQSTIKFVDFTSKKPAKDILAHIINDNDVLENTGITDKNGYFYLKVLKFDKTKNYYYYIDQANYIKVKEKIDWEIKDTITVELKANPNYRAKNFPKETLVMNCPYFDFGGYVSKEPRSLSELPIAISTKVKSYLLSRVGKKFYKNIYFKQGQIIDSIPYKKYFENAKMETRYYYFLCFAYTNLEKGIGEYTSNVELDEFGNIIKDIDFPKKSSTSNKFISLEEIKKKAVEKNFFIKDKTNVELDYDTVNNILVWKFINEEHKENGIFLQSELTYNAHNGNFLDLKVNKGEWVE</sequence>
<proteinExistence type="predicted"/>
<name>A0ABU9E2P7_9FLAO</name>
<dbReference type="Proteomes" id="UP001491349">
    <property type="component" value="Unassembled WGS sequence"/>
</dbReference>
<gene>
    <name evidence="2" type="ORF">WMW71_10820</name>
</gene>
<comment type="caution">
    <text evidence="2">The sequence shown here is derived from an EMBL/GenBank/DDBJ whole genome shotgun (WGS) entry which is preliminary data.</text>
</comment>